<reference evidence="4" key="1">
    <citation type="submission" date="2022-05" db="EMBL/GenBank/DDBJ databases">
        <authorList>
            <person name="Oliphant S.A."/>
            <person name="Watson-Haigh N.S."/>
            <person name="Sumby K.M."/>
            <person name="Gardner J.M."/>
            <person name="Jiranek V."/>
        </authorList>
    </citation>
    <scope>NUCLEOTIDE SEQUENCE</scope>
    <source>
        <strain evidence="4">KI11_C11</strain>
    </source>
</reference>
<dbReference type="EMBL" id="CP097118">
    <property type="protein sequence ID" value="USS87756.1"/>
    <property type="molecule type" value="Genomic_DNA"/>
</dbReference>
<dbReference type="PANTHER" id="PTHR43877">
    <property type="entry name" value="AMINOALKYLPHOSPHONATE N-ACETYLTRANSFERASE-RELATED-RELATED"/>
    <property type="match status" value="1"/>
</dbReference>
<accession>A0ABY5BUS7</accession>
<name>A0ABY5BUS7_9LACO</name>
<keyword evidence="1" id="KW-0808">Transferase</keyword>
<evidence type="ECO:0000313" key="5">
    <source>
        <dbReference type="Proteomes" id="UP001057025"/>
    </source>
</evidence>
<dbReference type="InterPro" id="IPR016181">
    <property type="entry name" value="Acyl_CoA_acyltransferase"/>
</dbReference>
<protein>
    <submittedName>
        <fullName evidence="4">GNAT family N-acetyltransferase</fullName>
    </submittedName>
</protein>
<evidence type="ECO:0000256" key="2">
    <source>
        <dbReference type="ARBA" id="ARBA00023315"/>
    </source>
</evidence>
<dbReference type="InterPro" id="IPR000182">
    <property type="entry name" value="GNAT_dom"/>
</dbReference>
<proteinExistence type="predicted"/>
<feature type="domain" description="N-acetyltransferase" evidence="3">
    <location>
        <begin position="33"/>
        <end position="194"/>
    </location>
</feature>
<sequence length="194" mass="22438">MNRPSLREGFLCVEINIGVYMTTEIKHLTNTKQTVRELHQLIVTTFWDTYRGSSADENIANYLEQNYSLTQVANQLQQVNCDFYFILVNGKIGGYMKLNFDAAQTEDYEGYSLEVEKLYVLPAFKRQGLGSKLLAFAEQTARDRGEDYMWLGVWSENEKAKAFYRTIGFQQETTHTFELGDDPQTDLVLIKKLK</sequence>
<evidence type="ECO:0000259" key="3">
    <source>
        <dbReference type="PROSITE" id="PS51186"/>
    </source>
</evidence>
<dbReference type="Gene3D" id="3.40.630.30">
    <property type="match status" value="1"/>
</dbReference>
<dbReference type="PROSITE" id="PS51186">
    <property type="entry name" value="GNAT"/>
    <property type="match status" value="1"/>
</dbReference>
<keyword evidence="5" id="KW-1185">Reference proteome</keyword>
<dbReference type="Pfam" id="PF00583">
    <property type="entry name" value="Acetyltransf_1"/>
    <property type="match status" value="1"/>
</dbReference>
<dbReference type="SUPFAM" id="SSF55729">
    <property type="entry name" value="Acyl-CoA N-acyltransferases (Nat)"/>
    <property type="match status" value="1"/>
</dbReference>
<evidence type="ECO:0000256" key="1">
    <source>
        <dbReference type="ARBA" id="ARBA00022679"/>
    </source>
</evidence>
<dbReference type="CDD" id="cd04301">
    <property type="entry name" value="NAT_SF"/>
    <property type="match status" value="1"/>
</dbReference>
<organism evidence="4 5">
    <name type="scientific">Fructilactobacillus hinvesii</name>
    <dbReference type="NCBI Taxonomy" id="2940300"/>
    <lineage>
        <taxon>Bacteria</taxon>
        <taxon>Bacillati</taxon>
        <taxon>Bacillota</taxon>
        <taxon>Bacilli</taxon>
        <taxon>Lactobacillales</taxon>
        <taxon>Lactobacillaceae</taxon>
        <taxon>Fructilactobacillus</taxon>
    </lineage>
</organism>
<keyword evidence="2" id="KW-0012">Acyltransferase</keyword>
<evidence type="ECO:0000313" key="4">
    <source>
        <dbReference type="EMBL" id="USS87756.1"/>
    </source>
</evidence>
<dbReference type="RefSeq" id="WP_252797046.1">
    <property type="nucleotide sequence ID" value="NZ_CP097118.1"/>
</dbReference>
<dbReference type="InterPro" id="IPR050832">
    <property type="entry name" value="Bact_Acetyltransf"/>
</dbReference>
<gene>
    <name evidence="4" type="ORF">M3M39_06545</name>
</gene>
<dbReference type="Proteomes" id="UP001057025">
    <property type="component" value="Chromosome"/>
</dbReference>